<reference evidence="1" key="2">
    <citation type="submission" date="2020-11" db="EMBL/GenBank/DDBJ databases">
        <authorList>
            <person name="McCartney M.A."/>
            <person name="Auch B."/>
            <person name="Kono T."/>
            <person name="Mallez S."/>
            <person name="Becker A."/>
            <person name="Gohl D.M."/>
            <person name="Silverstein K.A.T."/>
            <person name="Koren S."/>
            <person name="Bechman K.B."/>
            <person name="Herman A."/>
            <person name="Abrahante J.E."/>
            <person name="Garbe J."/>
        </authorList>
    </citation>
    <scope>NUCLEOTIDE SEQUENCE</scope>
    <source>
        <strain evidence="1">Duluth1</strain>
        <tissue evidence="1">Whole animal</tissue>
    </source>
</reference>
<sequence length="104" mass="12511">MSPRKRLSLEKAMKELERKEEHFRRACDQIVLLNETLCSSAFRYKHARRNDMKSFRYPLRLRLSVIEGIRIMFYEYATQKAVEVQHLRRTLSDHVTVPEVTIDE</sequence>
<name>A0A9D4CUR8_DREPO</name>
<dbReference type="Proteomes" id="UP000828390">
    <property type="component" value="Unassembled WGS sequence"/>
</dbReference>
<protein>
    <submittedName>
        <fullName evidence="1">Uncharacterized protein</fullName>
    </submittedName>
</protein>
<evidence type="ECO:0000313" key="2">
    <source>
        <dbReference type="Proteomes" id="UP000828390"/>
    </source>
</evidence>
<dbReference type="EMBL" id="JAIWYP010000012">
    <property type="protein sequence ID" value="KAH3731144.1"/>
    <property type="molecule type" value="Genomic_DNA"/>
</dbReference>
<dbReference type="AlphaFoldDB" id="A0A9D4CUR8"/>
<accession>A0A9D4CUR8</accession>
<proteinExistence type="predicted"/>
<gene>
    <name evidence="1" type="ORF">DPMN_057150</name>
</gene>
<evidence type="ECO:0000313" key="1">
    <source>
        <dbReference type="EMBL" id="KAH3731144.1"/>
    </source>
</evidence>
<comment type="caution">
    <text evidence="1">The sequence shown here is derived from an EMBL/GenBank/DDBJ whole genome shotgun (WGS) entry which is preliminary data.</text>
</comment>
<keyword evidence="2" id="KW-1185">Reference proteome</keyword>
<reference evidence="1" key="1">
    <citation type="journal article" date="2019" name="bioRxiv">
        <title>The Genome of the Zebra Mussel, Dreissena polymorpha: A Resource for Invasive Species Research.</title>
        <authorList>
            <person name="McCartney M.A."/>
            <person name="Auch B."/>
            <person name="Kono T."/>
            <person name="Mallez S."/>
            <person name="Zhang Y."/>
            <person name="Obille A."/>
            <person name="Becker A."/>
            <person name="Abrahante J.E."/>
            <person name="Garbe J."/>
            <person name="Badalamenti J.P."/>
            <person name="Herman A."/>
            <person name="Mangelson H."/>
            <person name="Liachko I."/>
            <person name="Sullivan S."/>
            <person name="Sone E.D."/>
            <person name="Koren S."/>
            <person name="Silverstein K.A.T."/>
            <person name="Beckman K.B."/>
            <person name="Gohl D.M."/>
        </authorList>
    </citation>
    <scope>NUCLEOTIDE SEQUENCE</scope>
    <source>
        <strain evidence="1">Duluth1</strain>
        <tissue evidence="1">Whole animal</tissue>
    </source>
</reference>
<organism evidence="1 2">
    <name type="scientific">Dreissena polymorpha</name>
    <name type="common">Zebra mussel</name>
    <name type="synonym">Mytilus polymorpha</name>
    <dbReference type="NCBI Taxonomy" id="45954"/>
    <lineage>
        <taxon>Eukaryota</taxon>
        <taxon>Metazoa</taxon>
        <taxon>Spiralia</taxon>
        <taxon>Lophotrochozoa</taxon>
        <taxon>Mollusca</taxon>
        <taxon>Bivalvia</taxon>
        <taxon>Autobranchia</taxon>
        <taxon>Heteroconchia</taxon>
        <taxon>Euheterodonta</taxon>
        <taxon>Imparidentia</taxon>
        <taxon>Neoheterodontei</taxon>
        <taxon>Myida</taxon>
        <taxon>Dreissenoidea</taxon>
        <taxon>Dreissenidae</taxon>
        <taxon>Dreissena</taxon>
    </lineage>
</organism>